<dbReference type="InterPro" id="IPR014001">
    <property type="entry name" value="Helicase_ATP-bd"/>
</dbReference>
<evidence type="ECO:0000256" key="1">
    <source>
        <dbReference type="ARBA" id="ARBA00022801"/>
    </source>
</evidence>
<keyword evidence="4" id="KW-1185">Reference proteome</keyword>
<evidence type="ECO:0000259" key="2">
    <source>
        <dbReference type="SMART" id="SM00487"/>
    </source>
</evidence>
<dbReference type="InterPro" id="IPR049730">
    <property type="entry name" value="SNF2/RAD54-like_C"/>
</dbReference>
<keyword evidence="3" id="KW-0347">Helicase</keyword>
<keyword evidence="3" id="KW-0067">ATP-binding</keyword>
<protein>
    <submittedName>
        <fullName evidence="3">Superfamily II DNA or RNA helicase</fullName>
    </submittedName>
</protein>
<proteinExistence type="predicted"/>
<sequence length="831" mass="94400">MKAAKITAVNGYTNHDKLTDETLKEAITRGLKEGLLKIPESDAGGAFDPSWSMREYLKANARVLSERIKIVRPRHDPETDRLHPAIGRMERIPFPAQAHVIQGLVNTLEEQDMAVACGDMGTGKSIIALGVCNVLYEKKKGPMTVLLCAPGVTIPKWEKKEIAETLPDAKVLVIRSTEDAARYIRMVREGHRPEGLEFVLVGLDRAKLGPEPWFSGIWKRVRGTEEYAWHCPDCGNPIENVYIKAREGERPFLTWKDLACGKPPKERRNLQPNGLPEGFIPKWKLPSKHRKCPSCGTPLWRPALKSRNETPNRPRWFVSFILKKLKKHFDLFIMDEVHQTKARDSGRGDAFAQMLKSAKKTLCLTGTLINGMSSSIKELLWRTDPRSLIREGFNHKTSAVAWAKKYGVLEKVIRSSDEDEGIVTRRKKSGDQAREKPGIAPELVVNHLLHRAAFLELGDLELPLVELKEIPVFVEMDPEHMEKYKEFHQELYNLCMSAYMSGSPGAFAKFIPAAINYADRPDLGAEVAVKDRGKKVLGMVYAPAFPDDYYHAKERELVCLVRENLAEDRGVVIYCNYTDSYGVRHRLKEVLEAHGIEAHVLESHVSPEKRVEWLAQKEEEGVKVIICNMRLVEVGLDLLPWPTIIFYQMNYDINTVRQASRRAWRIGQTRECRVYYLVYEGTQQAAQFEYCMVKRAHAMLAEGRIDRSELAKFGRDLTSSLAADIADCLAGEEAAEKWKELAEKDLDEKLELVEESKFLEILAKTQKKLARKTLELCGLPVDEIEETEEVKRPTILELAAFLPKRRKKRAPKAPKGYRQLSLEDLLFGAGM</sequence>
<dbReference type="InterPro" id="IPR001650">
    <property type="entry name" value="Helicase_C-like"/>
</dbReference>
<evidence type="ECO:0000313" key="3">
    <source>
        <dbReference type="EMBL" id="MDQ0286819.1"/>
    </source>
</evidence>
<dbReference type="SUPFAM" id="SSF52540">
    <property type="entry name" value="P-loop containing nucleoside triphosphate hydrolases"/>
    <property type="match status" value="2"/>
</dbReference>
<dbReference type="EMBL" id="JAUSUX010000014">
    <property type="protein sequence ID" value="MDQ0286819.1"/>
    <property type="molecule type" value="Genomic_DNA"/>
</dbReference>
<dbReference type="PANTHER" id="PTHR10799">
    <property type="entry name" value="SNF2/RAD54 HELICASE FAMILY"/>
    <property type="match status" value="1"/>
</dbReference>
<keyword evidence="1" id="KW-0378">Hydrolase</keyword>
<organism evidence="3 4">
    <name type="scientific">Desulfofundulus luciae</name>
    <dbReference type="NCBI Taxonomy" id="74702"/>
    <lineage>
        <taxon>Bacteria</taxon>
        <taxon>Bacillati</taxon>
        <taxon>Bacillota</taxon>
        <taxon>Clostridia</taxon>
        <taxon>Eubacteriales</taxon>
        <taxon>Peptococcaceae</taxon>
        <taxon>Desulfofundulus</taxon>
    </lineage>
</organism>
<keyword evidence="3" id="KW-0547">Nucleotide-binding</keyword>
<evidence type="ECO:0000313" key="4">
    <source>
        <dbReference type="Proteomes" id="UP001225644"/>
    </source>
</evidence>
<gene>
    <name evidence="3" type="ORF">J2Z49_001936</name>
</gene>
<dbReference type="GO" id="GO:0004386">
    <property type="term" value="F:helicase activity"/>
    <property type="evidence" value="ECO:0007669"/>
    <property type="project" value="UniProtKB-KW"/>
</dbReference>
<dbReference type="InterPro" id="IPR027417">
    <property type="entry name" value="P-loop_NTPase"/>
</dbReference>
<comment type="caution">
    <text evidence="3">The sequence shown here is derived from an EMBL/GenBank/DDBJ whole genome shotgun (WGS) entry which is preliminary data.</text>
</comment>
<dbReference type="Pfam" id="PF00271">
    <property type="entry name" value="Helicase_C"/>
    <property type="match status" value="1"/>
</dbReference>
<dbReference type="RefSeq" id="WP_307402448.1">
    <property type="nucleotide sequence ID" value="NZ_JAUSUX010000014.1"/>
</dbReference>
<name>A0ABU0B269_9FIRM</name>
<dbReference type="Gene3D" id="3.40.50.300">
    <property type="entry name" value="P-loop containing nucleotide triphosphate hydrolases"/>
    <property type="match status" value="2"/>
</dbReference>
<dbReference type="SMART" id="SM00487">
    <property type="entry name" value="DEXDc"/>
    <property type="match status" value="1"/>
</dbReference>
<reference evidence="3 4" key="1">
    <citation type="submission" date="2023-07" db="EMBL/GenBank/DDBJ databases">
        <title>Genomic Encyclopedia of Type Strains, Phase IV (KMG-IV): sequencing the most valuable type-strain genomes for metagenomic binning, comparative biology and taxonomic classification.</title>
        <authorList>
            <person name="Goeker M."/>
        </authorList>
    </citation>
    <scope>NUCLEOTIDE SEQUENCE [LARGE SCALE GENOMIC DNA]</scope>
    <source>
        <strain evidence="3 4">DSM 12396</strain>
    </source>
</reference>
<dbReference type="Proteomes" id="UP001225644">
    <property type="component" value="Unassembled WGS sequence"/>
</dbReference>
<dbReference type="CDD" id="cd18793">
    <property type="entry name" value="SF2_C_SNF"/>
    <property type="match status" value="1"/>
</dbReference>
<accession>A0ABU0B269</accession>
<dbReference type="Gene3D" id="3.40.50.10810">
    <property type="entry name" value="Tandem AAA-ATPase domain"/>
    <property type="match status" value="1"/>
</dbReference>
<dbReference type="InterPro" id="IPR038718">
    <property type="entry name" value="SNF2-like_sf"/>
</dbReference>
<feature type="domain" description="Helicase ATP-binding" evidence="2">
    <location>
        <begin position="89"/>
        <end position="396"/>
    </location>
</feature>